<evidence type="ECO:0000256" key="4">
    <source>
        <dbReference type="ARBA" id="ARBA00022692"/>
    </source>
</evidence>
<dbReference type="AlphaFoldDB" id="A0A3A1YAM7"/>
<keyword evidence="3" id="KW-1003">Cell membrane</keyword>
<dbReference type="OrthoDB" id="6647425at2"/>
<protein>
    <submittedName>
        <fullName evidence="9">Rod shape-determining protein MreD</fullName>
    </submittedName>
</protein>
<feature type="transmembrane region" description="Helical" evidence="8">
    <location>
        <begin position="29"/>
        <end position="46"/>
    </location>
</feature>
<dbReference type="EMBL" id="NRJF01000202">
    <property type="protein sequence ID" value="RIY33177.1"/>
    <property type="molecule type" value="Genomic_DNA"/>
</dbReference>
<evidence type="ECO:0000256" key="7">
    <source>
        <dbReference type="ARBA" id="ARBA00023136"/>
    </source>
</evidence>
<feature type="transmembrane region" description="Helical" evidence="8">
    <location>
        <begin position="133"/>
        <end position="158"/>
    </location>
</feature>
<evidence type="ECO:0000256" key="2">
    <source>
        <dbReference type="ARBA" id="ARBA00007776"/>
    </source>
</evidence>
<keyword evidence="10" id="KW-1185">Reference proteome</keyword>
<feature type="transmembrane region" description="Helical" evidence="8">
    <location>
        <begin position="7"/>
        <end position="23"/>
    </location>
</feature>
<evidence type="ECO:0000256" key="6">
    <source>
        <dbReference type="ARBA" id="ARBA00022989"/>
    </source>
</evidence>
<dbReference type="PANTHER" id="PTHR37484">
    <property type="entry name" value="ROD SHAPE-DETERMINING PROTEIN MRED"/>
    <property type="match status" value="1"/>
</dbReference>
<dbReference type="PANTHER" id="PTHR37484:SF1">
    <property type="entry name" value="ROD SHAPE-DETERMINING PROTEIN MRED"/>
    <property type="match status" value="1"/>
</dbReference>
<dbReference type="RefSeq" id="WP_119535143.1">
    <property type="nucleotide sequence ID" value="NZ_NRJF01000202.1"/>
</dbReference>
<evidence type="ECO:0000256" key="3">
    <source>
        <dbReference type="ARBA" id="ARBA00022475"/>
    </source>
</evidence>
<sequence length="168" mass="19559">MHNLIRVFFIYFTFFLGFVVSTVPWSSEYISLRPYWILIILLIWTIKDSRKVGYVTALVVGLLSDSLAGTQLGEHAIAFLIVTFINTRLSKLYVNVGFMFQTICTALLILIYSIVIFALELFSYNFIQFNKEFFLPILTSTIIWAWLFTAIGILQLWLAKRYRINFGK</sequence>
<evidence type="ECO:0000256" key="1">
    <source>
        <dbReference type="ARBA" id="ARBA00004651"/>
    </source>
</evidence>
<accession>A0A3A1YAM7</accession>
<gene>
    <name evidence="9" type="primary">mreD</name>
    <name evidence="9" type="ORF">CKF59_06525</name>
</gene>
<dbReference type="Pfam" id="PF04093">
    <property type="entry name" value="MreD"/>
    <property type="match status" value="1"/>
</dbReference>
<comment type="similarity">
    <text evidence="2">Belongs to the MreD family.</text>
</comment>
<keyword evidence="7 8" id="KW-0472">Membrane</keyword>
<comment type="caution">
    <text evidence="9">The sequence shown here is derived from an EMBL/GenBank/DDBJ whole genome shotgun (WGS) entry which is preliminary data.</text>
</comment>
<organism evidence="9 10">
    <name type="scientific">Psittacicella gerlachiana</name>
    <dbReference type="NCBI Taxonomy" id="2028574"/>
    <lineage>
        <taxon>Bacteria</taxon>
        <taxon>Pseudomonadati</taxon>
        <taxon>Pseudomonadota</taxon>
        <taxon>Gammaproteobacteria</taxon>
        <taxon>Pasteurellales</taxon>
        <taxon>Psittacicellaceae</taxon>
        <taxon>Psittacicella</taxon>
    </lineage>
</organism>
<dbReference type="NCBIfam" id="TIGR03426">
    <property type="entry name" value="shape_MreD"/>
    <property type="match status" value="1"/>
</dbReference>
<evidence type="ECO:0000313" key="9">
    <source>
        <dbReference type="EMBL" id="RIY33177.1"/>
    </source>
</evidence>
<dbReference type="InterPro" id="IPR026034">
    <property type="entry name" value="MreD_proteobac"/>
</dbReference>
<keyword evidence="5" id="KW-0133">Cell shape</keyword>
<comment type="subcellular location">
    <subcellularLocation>
        <location evidence="1">Cell membrane</location>
        <topology evidence="1">Multi-pass membrane protein</topology>
    </subcellularLocation>
</comment>
<keyword evidence="4 8" id="KW-0812">Transmembrane</keyword>
<reference evidence="9 10" key="1">
    <citation type="submission" date="2017-08" db="EMBL/GenBank/DDBJ databases">
        <title>Reclassification of Bisgaard taxon 37 and 44.</title>
        <authorList>
            <person name="Christensen H."/>
        </authorList>
    </citation>
    <scope>NUCLEOTIDE SEQUENCE [LARGE SCALE GENOMIC DNA]</scope>
    <source>
        <strain evidence="9 10">EEAB3T1</strain>
    </source>
</reference>
<evidence type="ECO:0000256" key="8">
    <source>
        <dbReference type="SAM" id="Phobius"/>
    </source>
</evidence>
<keyword evidence="6 8" id="KW-1133">Transmembrane helix</keyword>
<dbReference type="Proteomes" id="UP000265964">
    <property type="component" value="Unassembled WGS sequence"/>
</dbReference>
<evidence type="ECO:0000313" key="10">
    <source>
        <dbReference type="Proteomes" id="UP000265964"/>
    </source>
</evidence>
<dbReference type="InterPro" id="IPR007227">
    <property type="entry name" value="Cell_shape_determining_MreD"/>
</dbReference>
<proteinExistence type="inferred from homology"/>
<evidence type="ECO:0000256" key="5">
    <source>
        <dbReference type="ARBA" id="ARBA00022960"/>
    </source>
</evidence>
<dbReference type="GO" id="GO:0005886">
    <property type="term" value="C:plasma membrane"/>
    <property type="evidence" value="ECO:0007669"/>
    <property type="project" value="UniProtKB-SubCell"/>
</dbReference>
<name>A0A3A1YAM7_9GAMM</name>
<dbReference type="GO" id="GO:0008360">
    <property type="term" value="P:regulation of cell shape"/>
    <property type="evidence" value="ECO:0007669"/>
    <property type="project" value="UniProtKB-KW"/>
</dbReference>